<dbReference type="GeneID" id="128202015"/>
<protein>
    <submittedName>
        <fullName evidence="4">Uncharacterized protein LOC128202015</fullName>
    </submittedName>
</protein>
<dbReference type="RefSeq" id="XP_052756752.1">
    <property type="nucleotide sequence ID" value="XM_052900792.1"/>
</dbReference>
<evidence type="ECO:0000313" key="3">
    <source>
        <dbReference type="Proteomes" id="UP001652740"/>
    </source>
</evidence>
<feature type="compositionally biased region" description="Low complexity" evidence="2">
    <location>
        <begin position="298"/>
        <end position="308"/>
    </location>
</feature>
<keyword evidence="1" id="KW-0175">Coiled coil</keyword>
<accession>A0ABM3MZI5</accession>
<evidence type="ECO:0000256" key="2">
    <source>
        <dbReference type="SAM" id="MobiDB-lite"/>
    </source>
</evidence>
<reference evidence="4" key="1">
    <citation type="submission" date="2025-08" db="UniProtKB">
        <authorList>
            <consortium name="RefSeq"/>
        </authorList>
    </citation>
    <scope>IDENTIFICATION</scope>
</reference>
<gene>
    <name evidence="4" type="primary">LOC128202015</name>
</gene>
<evidence type="ECO:0000313" key="4">
    <source>
        <dbReference type="RefSeq" id="XP_052756752.1"/>
    </source>
</evidence>
<keyword evidence="3" id="KW-1185">Reference proteome</keyword>
<name>A0ABM3MZI5_GALME</name>
<feature type="compositionally biased region" description="Polar residues" evidence="2">
    <location>
        <begin position="449"/>
        <end position="467"/>
    </location>
</feature>
<evidence type="ECO:0000256" key="1">
    <source>
        <dbReference type="SAM" id="Coils"/>
    </source>
</evidence>
<sequence length="550" mass="60350">MATLEDEIRDLKEKNNELVQKVQYWKMAAASKEDEKLELMKEINELRLKLSRIRSGGAAEARKLDAALQSASKEAISHLVKASNAVTRTIVLAKTYMQDRQEIDNLSPRWNNIGSTPSNEKIHRVPPMLMGGQSIQPVVSLSRTILNTNLMSRSPNRSRNVTERAVPLHMLQDLYIPLTRIDAGVPANNMDTENDVNEAEDSIQELGLDDSMERSLEGAQGNISGEDFEASRRLETVTEDLEPEETVLTSPSRGKVDNPLEGPSWLLDRPFTKSKSRMSKSRMNLEPDSTTEPDEGARAASAAAAAARQRVDEEPAVAAEACFTPTVRRRKRSATPPPAASQPARRYSNSGRVLKVMVAKMRLDDDSDEEASPAKRPPRDFDAPSPNGATDAALIVLEHTVNTERGSSGRQVARRTRPATDRLEAHNLDKLSGRNRRTDKTVEHENSIDEQPSTDPGHSRPGSTDPGNSGPGSTDPAHDRPSSVDPGYSRVGSVDLSQSRAGSIALGQSRAGSGGLDSDSGSELHTEGRTRRPRKAVTYKEKPLNRKMRR</sequence>
<dbReference type="Proteomes" id="UP001652740">
    <property type="component" value="Unplaced"/>
</dbReference>
<proteinExistence type="predicted"/>
<organism evidence="3 4">
    <name type="scientific">Galleria mellonella</name>
    <name type="common">Greater wax moth</name>
    <dbReference type="NCBI Taxonomy" id="7137"/>
    <lineage>
        <taxon>Eukaryota</taxon>
        <taxon>Metazoa</taxon>
        <taxon>Ecdysozoa</taxon>
        <taxon>Arthropoda</taxon>
        <taxon>Hexapoda</taxon>
        <taxon>Insecta</taxon>
        <taxon>Pterygota</taxon>
        <taxon>Neoptera</taxon>
        <taxon>Endopterygota</taxon>
        <taxon>Lepidoptera</taxon>
        <taxon>Glossata</taxon>
        <taxon>Ditrysia</taxon>
        <taxon>Pyraloidea</taxon>
        <taxon>Pyralidae</taxon>
        <taxon>Galleriinae</taxon>
        <taxon>Galleria</taxon>
    </lineage>
</organism>
<feature type="coiled-coil region" evidence="1">
    <location>
        <begin position="1"/>
        <end position="49"/>
    </location>
</feature>
<feature type="region of interest" description="Disordered" evidence="2">
    <location>
        <begin position="239"/>
        <end position="550"/>
    </location>
</feature>
<feature type="compositionally biased region" description="Basic and acidic residues" evidence="2">
    <location>
        <begin position="418"/>
        <end position="447"/>
    </location>
</feature>